<feature type="transmembrane region" description="Helical" evidence="2">
    <location>
        <begin position="7"/>
        <end position="32"/>
    </location>
</feature>
<comment type="caution">
    <text evidence="3">The sequence shown here is derived from an EMBL/GenBank/DDBJ whole genome shotgun (WGS) entry which is preliminary data.</text>
</comment>
<feature type="transmembrane region" description="Helical" evidence="2">
    <location>
        <begin position="219"/>
        <end position="240"/>
    </location>
</feature>
<protein>
    <recommendedName>
        <fullName evidence="5">Tetraspanin</fullName>
    </recommendedName>
</protein>
<dbReference type="Proteomes" id="UP000241890">
    <property type="component" value="Unassembled WGS sequence"/>
</dbReference>
<feature type="transmembrane region" description="Helical" evidence="2">
    <location>
        <begin position="47"/>
        <end position="68"/>
    </location>
</feature>
<feature type="region of interest" description="Disordered" evidence="1">
    <location>
        <begin position="247"/>
        <end position="266"/>
    </location>
</feature>
<sequence>MWGSFLCASFITVLHCFTAIGGLVIIGLSAWLLADGFQLNVFTENDWILWIVLAVGIVILLLGCVAACKSSSTNVSCNIILAFVQAIFGLAIGAFGALIIITFVYSDQVSETAAPDLDDGISGYIKFLSDYSLGLYGSCCVPDDLPSGYDTQCGDVTSSSFDTVCYWNEDNRDFGEHNLTSSTCDSIQELDFCVLSSDWKEFQDYLASWLHDYGFPTGIAFTVYGGLLLFAFIGSCVLAVRHARAQSGDDGDGDDDGTPNALVNDGGQTINLNIDASS</sequence>
<evidence type="ECO:0000256" key="1">
    <source>
        <dbReference type="SAM" id="MobiDB-lite"/>
    </source>
</evidence>
<keyword evidence="2" id="KW-0472">Membrane</keyword>
<dbReference type="AlphaFoldDB" id="A0A2R5GEC8"/>
<organism evidence="3 4">
    <name type="scientific">Hondaea fermentalgiana</name>
    <dbReference type="NCBI Taxonomy" id="2315210"/>
    <lineage>
        <taxon>Eukaryota</taxon>
        <taxon>Sar</taxon>
        <taxon>Stramenopiles</taxon>
        <taxon>Bigyra</taxon>
        <taxon>Labyrinthulomycetes</taxon>
        <taxon>Thraustochytrida</taxon>
        <taxon>Thraustochytriidae</taxon>
        <taxon>Hondaea</taxon>
    </lineage>
</organism>
<evidence type="ECO:0008006" key="5">
    <source>
        <dbReference type="Google" id="ProtNLM"/>
    </source>
</evidence>
<evidence type="ECO:0000256" key="2">
    <source>
        <dbReference type="SAM" id="Phobius"/>
    </source>
</evidence>
<keyword evidence="4" id="KW-1185">Reference proteome</keyword>
<evidence type="ECO:0000313" key="4">
    <source>
        <dbReference type="Proteomes" id="UP000241890"/>
    </source>
</evidence>
<reference evidence="3 4" key="1">
    <citation type="submission" date="2017-12" db="EMBL/GenBank/DDBJ databases">
        <title>Sequencing, de novo assembly and annotation of complete genome of a new Thraustochytrid species, strain FCC1311.</title>
        <authorList>
            <person name="Sedici K."/>
            <person name="Godart F."/>
            <person name="Aiese Cigliano R."/>
            <person name="Sanseverino W."/>
            <person name="Barakat M."/>
            <person name="Ortet P."/>
            <person name="Marechal E."/>
            <person name="Cagnac O."/>
            <person name="Amato A."/>
        </authorList>
    </citation>
    <scope>NUCLEOTIDE SEQUENCE [LARGE SCALE GENOMIC DNA]</scope>
</reference>
<evidence type="ECO:0000313" key="3">
    <source>
        <dbReference type="EMBL" id="GBG29282.1"/>
    </source>
</evidence>
<dbReference type="InParanoid" id="A0A2R5GEC8"/>
<name>A0A2R5GEC8_9STRA</name>
<feature type="transmembrane region" description="Helical" evidence="2">
    <location>
        <begin position="80"/>
        <end position="105"/>
    </location>
</feature>
<dbReference type="EMBL" id="BEYU01000055">
    <property type="protein sequence ID" value="GBG29282.1"/>
    <property type="molecule type" value="Genomic_DNA"/>
</dbReference>
<proteinExistence type="predicted"/>
<gene>
    <name evidence="3" type="ORF">FCC1311_055042</name>
</gene>
<accession>A0A2R5GEC8</accession>
<keyword evidence="2" id="KW-0812">Transmembrane</keyword>
<keyword evidence="2" id="KW-1133">Transmembrane helix</keyword>